<dbReference type="RefSeq" id="WP_387252768.1">
    <property type="nucleotide sequence ID" value="NZ_JBIALX010000008.1"/>
</dbReference>
<dbReference type="Proteomes" id="UP001601521">
    <property type="component" value="Unassembled WGS sequence"/>
</dbReference>
<accession>A0ABW6NLA1</accession>
<dbReference type="EMBL" id="JBIALX010000008">
    <property type="protein sequence ID" value="MFF0455838.1"/>
    <property type="molecule type" value="Genomic_DNA"/>
</dbReference>
<evidence type="ECO:0000313" key="2">
    <source>
        <dbReference type="Proteomes" id="UP001601521"/>
    </source>
</evidence>
<organism evidence="1 2">
    <name type="scientific">Nocardia africana</name>
    <dbReference type="NCBI Taxonomy" id="134964"/>
    <lineage>
        <taxon>Bacteria</taxon>
        <taxon>Bacillati</taxon>
        <taxon>Actinomycetota</taxon>
        <taxon>Actinomycetes</taxon>
        <taxon>Mycobacteriales</taxon>
        <taxon>Nocardiaceae</taxon>
        <taxon>Nocardia</taxon>
    </lineage>
</organism>
<reference evidence="1 2" key="1">
    <citation type="submission" date="2024-10" db="EMBL/GenBank/DDBJ databases">
        <title>The Natural Products Discovery Center: Release of the First 8490 Sequenced Strains for Exploring Actinobacteria Biosynthetic Diversity.</title>
        <authorList>
            <person name="Kalkreuter E."/>
            <person name="Kautsar S.A."/>
            <person name="Yang D."/>
            <person name="Bader C.D."/>
            <person name="Teijaro C.N."/>
            <person name="Fluegel L."/>
            <person name="Davis C.M."/>
            <person name="Simpson J.R."/>
            <person name="Lauterbach L."/>
            <person name="Steele A.D."/>
            <person name="Gui C."/>
            <person name="Meng S."/>
            <person name="Li G."/>
            <person name="Viehrig K."/>
            <person name="Ye F."/>
            <person name="Su P."/>
            <person name="Kiefer A.F."/>
            <person name="Nichols A."/>
            <person name="Cepeda A.J."/>
            <person name="Yan W."/>
            <person name="Fan B."/>
            <person name="Jiang Y."/>
            <person name="Adhikari A."/>
            <person name="Zheng C.-J."/>
            <person name="Schuster L."/>
            <person name="Cowan T.M."/>
            <person name="Smanski M.J."/>
            <person name="Chevrette M.G."/>
            <person name="De Carvalho L.P.S."/>
            <person name="Shen B."/>
        </authorList>
    </citation>
    <scope>NUCLEOTIDE SEQUENCE [LARGE SCALE GENOMIC DNA]</scope>
    <source>
        <strain evidence="1 2">NPDC004550</strain>
    </source>
</reference>
<evidence type="ECO:0000313" key="1">
    <source>
        <dbReference type="EMBL" id="MFF0455838.1"/>
    </source>
</evidence>
<gene>
    <name evidence="1" type="ORF">ACFYTH_20950</name>
</gene>
<sequence>MSINGLSAAQQRAALRRLVVAFGELNTIVELAAAEASPDLREHAEIARDMLGALVTEVAQPSRDRRCYLPLTNGTYVADAR</sequence>
<comment type="caution">
    <text evidence="1">The sequence shown here is derived from an EMBL/GenBank/DDBJ whole genome shotgun (WGS) entry which is preliminary data.</text>
</comment>
<name>A0ABW6NLA1_9NOCA</name>
<keyword evidence="2" id="KW-1185">Reference proteome</keyword>
<proteinExistence type="predicted"/>
<protein>
    <submittedName>
        <fullName evidence="1">Uncharacterized protein</fullName>
    </submittedName>
</protein>